<evidence type="ECO:0000313" key="1">
    <source>
        <dbReference type="EMBL" id="KJV08290.1"/>
    </source>
</evidence>
<protein>
    <recommendedName>
        <fullName evidence="3">TIR domain-containing protein</fullName>
    </recommendedName>
</protein>
<gene>
    <name evidence="1" type="ORF">VZ95_18735</name>
</gene>
<dbReference type="AlphaFoldDB" id="A0A0F3INI9"/>
<comment type="caution">
    <text evidence="1">The sequence shown here is derived from an EMBL/GenBank/DDBJ whole genome shotgun (WGS) entry which is preliminary data.</text>
</comment>
<accession>A0A0F3INI9</accession>
<proteinExistence type="predicted"/>
<evidence type="ECO:0008006" key="3">
    <source>
        <dbReference type="Google" id="ProtNLM"/>
    </source>
</evidence>
<dbReference type="InterPro" id="IPR035897">
    <property type="entry name" value="Toll_tir_struct_dom_sf"/>
</dbReference>
<dbReference type="EMBL" id="LAJY01000662">
    <property type="protein sequence ID" value="KJV08290.1"/>
    <property type="molecule type" value="Genomic_DNA"/>
</dbReference>
<organism evidence="1 2">
    <name type="scientific">Elstera litoralis</name>
    <dbReference type="NCBI Taxonomy" id="552518"/>
    <lineage>
        <taxon>Bacteria</taxon>
        <taxon>Pseudomonadati</taxon>
        <taxon>Pseudomonadota</taxon>
        <taxon>Alphaproteobacteria</taxon>
        <taxon>Rhodospirillales</taxon>
        <taxon>Rhodospirillaceae</taxon>
        <taxon>Elstera</taxon>
    </lineage>
</organism>
<dbReference type="SUPFAM" id="SSF52200">
    <property type="entry name" value="Toll/Interleukin receptor TIR domain"/>
    <property type="match status" value="1"/>
</dbReference>
<evidence type="ECO:0000313" key="2">
    <source>
        <dbReference type="Proteomes" id="UP000033774"/>
    </source>
</evidence>
<reference evidence="1 2" key="1">
    <citation type="submission" date="2015-03" db="EMBL/GenBank/DDBJ databases">
        <title>Draft genome sequence of Elstera litoralis.</title>
        <authorList>
            <person name="Rahalkar M.C."/>
            <person name="Dhakephalkar P.K."/>
            <person name="Pore S.D."/>
            <person name="Arora P."/>
            <person name="Kapse N.G."/>
            <person name="Pandit P.S."/>
        </authorList>
    </citation>
    <scope>NUCLEOTIDE SEQUENCE [LARGE SCALE GENOMIC DNA]</scope>
    <source>
        <strain evidence="1 2">Dia-1</strain>
    </source>
</reference>
<feature type="non-terminal residue" evidence="1">
    <location>
        <position position="61"/>
    </location>
</feature>
<name>A0A0F3INI9_9PROT</name>
<dbReference type="Gene3D" id="3.40.50.10140">
    <property type="entry name" value="Toll/interleukin-1 receptor homology (TIR) domain"/>
    <property type="match status" value="1"/>
</dbReference>
<sequence>MKSLSQGQRIFIFMSDSYLRSPNCMYELYHIWQHSEQCEKDFINRVRIYLNLRFKNRYTTE</sequence>
<dbReference type="Proteomes" id="UP000033774">
    <property type="component" value="Unassembled WGS sequence"/>
</dbReference>
<keyword evidence="2" id="KW-1185">Reference proteome</keyword>